<name>A0AAN7NZA4_MYCAM</name>
<evidence type="ECO:0000256" key="1">
    <source>
        <dbReference type="SAM" id="MobiDB-lite"/>
    </source>
</evidence>
<reference evidence="2 3" key="1">
    <citation type="journal article" date="2023" name="J. Hered.">
        <title>Chromosome-level genome of the wood stork (Mycteria americana) provides insight into avian chromosome evolution.</title>
        <authorList>
            <person name="Flamio R. Jr."/>
            <person name="Ramstad K.M."/>
        </authorList>
    </citation>
    <scope>NUCLEOTIDE SEQUENCE [LARGE SCALE GENOMIC DNA]</scope>
    <source>
        <strain evidence="2">JAX WOST 10</strain>
    </source>
</reference>
<evidence type="ECO:0000313" key="3">
    <source>
        <dbReference type="Proteomes" id="UP001333110"/>
    </source>
</evidence>
<dbReference type="PANTHER" id="PTHR33332">
    <property type="entry name" value="REVERSE TRANSCRIPTASE DOMAIN-CONTAINING PROTEIN"/>
    <property type="match status" value="1"/>
</dbReference>
<proteinExistence type="predicted"/>
<protein>
    <recommendedName>
        <fullName evidence="4">Rna-directed dna polymerase from mobile element jockey-like</fullName>
    </recommendedName>
</protein>
<feature type="region of interest" description="Disordered" evidence="1">
    <location>
        <begin position="31"/>
        <end position="51"/>
    </location>
</feature>
<feature type="compositionally biased region" description="Basic and acidic residues" evidence="1">
    <location>
        <begin position="35"/>
        <end position="46"/>
    </location>
</feature>
<keyword evidence="3" id="KW-1185">Reference proteome</keyword>
<organism evidence="2 3">
    <name type="scientific">Mycteria americana</name>
    <name type="common">Wood stork</name>
    <dbReference type="NCBI Taxonomy" id="33587"/>
    <lineage>
        <taxon>Eukaryota</taxon>
        <taxon>Metazoa</taxon>
        <taxon>Chordata</taxon>
        <taxon>Craniata</taxon>
        <taxon>Vertebrata</taxon>
        <taxon>Euteleostomi</taxon>
        <taxon>Archelosauria</taxon>
        <taxon>Archosauria</taxon>
        <taxon>Dinosauria</taxon>
        <taxon>Saurischia</taxon>
        <taxon>Theropoda</taxon>
        <taxon>Coelurosauria</taxon>
        <taxon>Aves</taxon>
        <taxon>Neognathae</taxon>
        <taxon>Neoaves</taxon>
        <taxon>Aequornithes</taxon>
        <taxon>Ciconiiformes</taxon>
        <taxon>Ciconiidae</taxon>
        <taxon>Mycteria</taxon>
    </lineage>
</organism>
<dbReference type="Proteomes" id="UP001333110">
    <property type="component" value="Unassembled WGS sequence"/>
</dbReference>
<evidence type="ECO:0000313" key="2">
    <source>
        <dbReference type="EMBL" id="KAK4824707.1"/>
    </source>
</evidence>
<accession>A0AAN7NZA4</accession>
<dbReference type="AlphaFoldDB" id="A0AAN7NZA4"/>
<sequence>MSKTGKLITMDKEKAEVLNNFFVSVFTNSLSSHTSRVDGPEGRDWGSKVPPSVREDHVRDHLRNLNIGKSMGPDKMHPRLLRELADVVAKPLSMILEKSWQSGEVPGDWKKGNIAAIFKTGRKEDPGNYQPVSLTSVPGKIMEQILLEAMLSGIECTLSKFADDMPEGRDAIQKDLDKLEKWAHVKLMRFDKAKCKVLYMGRGNPWFQYRLGDEGAESSPVEKDLGVLVDEKLDMSQQCALTAQKANHILGCMKRSMASRDRLFRRACCDRTRDNGFKLKDSRVRLDIGKKFFMMRVVKHWNRLPRELADAPSLETFKVRLGRALSNLI</sequence>
<dbReference type="EMBL" id="JAUNZN010000003">
    <property type="protein sequence ID" value="KAK4824707.1"/>
    <property type="molecule type" value="Genomic_DNA"/>
</dbReference>
<comment type="caution">
    <text evidence="2">The sequence shown here is derived from an EMBL/GenBank/DDBJ whole genome shotgun (WGS) entry which is preliminary data.</text>
</comment>
<evidence type="ECO:0008006" key="4">
    <source>
        <dbReference type="Google" id="ProtNLM"/>
    </source>
</evidence>
<gene>
    <name evidence="2" type="ORF">QYF61_017933</name>
</gene>